<evidence type="ECO:0000313" key="2">
    <source>
        <dbReference type="Proteomes" id="UP000190064"/>
    </source>
</evidence>
<evidence type="ECO:0000313" key="1">
    <source>
        <dbReference type="EMBL" id="OOV88927.1"/>
    </source>
</evidence>
<dbReference type="AlphaFoldDB" id="A0A1T1HGS1"/>
<dbReference type="GO" id="GO:0015628">
    <property type="term" value="P:protein secretion by the type II secretion system"/>
    <property type="evidence" value="ECO:0007669"/>
    <property type="project" value="TreeGrafter"/>
</dbReference>
<reference evidence="1" key="1">
    <citation type="submission" date="2017-02" db="EMBL/GenBank/DDBJ databases">
        <title>Draft Genome Sequence of the Salt Water Bacterium Oceanospirillum linum ATCC 11336.</title>
        <authorList>
            <person name="Trachtenberg A.M."/>
            <person name="Carney J.G."/>
            <person name="Linnane J.D."/>
            <person name="Rheaume B.A."/>
            <person name="Pitts N.L."/>
            <person name="Mykles D.L."/>
            <person name="Maclea K.S."/>
        </authorList>
    </citation>
    <scope>NUCLEOTIDE SEQUENCE [LARGE SCALE GENOMIC DNA]</scope>
    <source>
        <strain evidence="1">ATCC 11336</strain>
    </source>
</reference>
<dbReference type="PANTHER" id="PTHR21180:SF32">
    <property type="entry name" value="ENDONUCLEASE_EXONUCLEASE_PHOSPHATASE FAMILY DOMAIN-CONTAINING PROTEIN 1"/>
    <property type="match status" value="1"/>
</dbReference>
<accession>A0A1T1HGS1</accession>
<dbReference type="Pfam" id="PF12836">
    <property type="entry name" value="HHH_3"/>
    <property type="match status" value="1"/>
</dbReference>
<protein>
    <recommendedName>
        <fullName evidence="3">Competence protein ComEA</fullName>
    </recommendedName>
</protein>
<dbReference type="EMBL" id="MTSD02000001">
    <property type="protein sequence ID" value="OOV88927.1"/>
    <property type="molecule type" value="Genomic_DNA"/>
</dbReference>
<keyword evidence="2" id="KW-1185">Reference proteome</keyword>
<dbReference type="InterPro" id="IPR010994">
    <property type="entry name" value="RuvA_2-like"/>
</dbReference>
<dbReference type="Proteomes" id="UP000190064">
    <property type="component" value="Unassembled WGS sequence"/>
</dbReference>
<evidence type="ECO:0008006" key="3">
    <source>
        <dbReference type="Google" id="ProtNLM"/>
    </source>
</evidence>
<dbReference type="NCBIfam" id="TIGR00426">
    <property type="entry name" value="competence protein ComEA helix-hairpin-helix repeat region"/>
    <property type="match status" value="1"/>
</dbReference>
<dbReference type="GO" id="GO:0015627">
    <property type="term" value="C:type II protein secretion system complex"/>
    <property type="evidence" value="ECO:0007669"/>
    <property type="project" value="TreeGrafter"/>
</dbReference>
<dbReference type="STRING" id="966.BTA35_0202450"/>
<dbReference type="PANTHER" id="PTHR21180">
    <property type="entry name" value="ENDONUCLEASE/EXONUCLEASE/PHOSPHATASE FAMILY DOMAIN-CONTAINING PROTEIN 1"/>
    <property type="match status" value="1"/>
</dbReference>
<comment type="caution">
    <text evidence="1">The sequence shown here is derived from an EMBL/GenBank/DDBJ whole genome shotgun (WGS) entry which is preliminary data.</text>
</comment>
<dbReference type="Gene3D" id="1.10.150.280">
    <property type="entry name" value="AF1531-like domain"/>
    <property type="match status" value="1"/>
</dbReference>
<organism evidence="1 2">
    <name type="scientific">Oceanospirillum linum</name>
    <dbReference type="NCBI Taxonomy" id="966"/>
    <lineage>
        <taxon>Bacteria</taxon>
        <taxon>Pseudomonadati</taxon>
        <taxon>Pseudomonadota</taxon>
        <taxon>Gammaproteobacteria</taxon>
        <taxon>Oceanospirillales</taxon>
        <taxon>Oceanospirillaceae</taxon>
        <taxon>Oceanospirillum</taxon>
    </lineage>
</organism>
<dbReference type="InterPro" id="IPR004509">
    <property type="entry name" value="Competence_ComEA_HhH"/>
</dbReference>
<dbReference type="SUPFAM" id="SSF47781">
    <property type="entry name" value="RuvA domain 2-like"/>
    <property type="match status" value="1"/>
</dbReference>
<gene>
    <name evidence="1" type="ORF">BTA35_0202450</name>
</gene>
<dbReference type="InterPro" id="IPR051675">
    <property type="entry name" value="Endo/Exo/Phosphatase_dom_1"/>
</dbReference>
<sequence>MTAFLIAVSFLGSPALKAEAKTTEQTASVATTTLQASVVNINQADLSKLQDLKGIGPAKAQRILDFRNQHGPFKSIEALTQVKGINLRILEQNKGRIKI</sequence>
<name>A0A1T1HGS1_OCELI</name>
<proteinExistence type="predicted"/>